<gene>
    <name evidence="1" type="ORF">HaLaN_31796</name>
</gene>
<accession>A0A6A0AL33</accession>
<evidence type="ECO:0000313" key="2">
    <source>
        <dbReference type="Proteomes" id="UP000485058"/>
    </source>
</evidence>
<sequence length="84" mass="8558">MGLHSNQGVPWPGLQAAARQATQGPAAACCGTVGSGNDVGGRHSCTMSMCTGYTPHSPITPFESGDYCSLVFPLVAASGHYWSG</sequence>
<organism evidence="1 2">
    <name type="scientific">Haematococcus lacustris</name>
    <name type="common">Green alga</name>
    <name type="synonym">Haematococcus pluvialis</name>
    <dbReference type="NCBI Taxonomy" id="44745"/>
    <lineage>
        <taxon>Eukaryota</taxon>
        <taxon>Viridiplantae</taxon>
        <taxon>Chlorophyta</taxon>
        <taxon>core chlorophytes</taxon>
        <taxon>Chlorophyceae</taxon>
        <taxon>CS clade</taxon>
        <taxon>Chlamydomonadales</taxon>
        <taxon>Haematococcaceae</taxon>
        <taxon>Haematococcus</taxon>
    </lineage>
</organism>
<dbReference type="Proteomes" id="UP000485058">
    <property type="component" value="Unassembled WGS sequence"/>
</dbReference>
<name>A0A6A0AL33_HAELA</name>
<dbReference type="AlphaFoldDB" id="A0A6A0AL33"/>
<keyword evidence="2" id="KW-1185">Reference proteome</keyword>
<dbReference type="EMBL" id="BLLF01006800">
    <property type="protein sequence ID" value="GFH32557.1"/>
    <property type="molecule type" value="Genomic_DNA"/>
</dbReference>
<protein>
    <submittedName>
        <fullName evidence="1">Uncharacterized protein</fullName>
    </submittedName>
</protein>
<reference evidence="1 2" key="1">
    <citation type="submission" date="2020-02" db="EMBL/GenBank/DDBJ databases">
        <title>Draft genome sequence of Haematococcus lacustris strain NIES-144.</title>
        <authorList>
            <person name="Morimoto D."/>
            <person name="Nakagawa S."/>
            <person name="Yoshida T."/>
            <person name="Sawayama S."/>
        </authorList>
    </citation>
    <scope>NUCLEOTIDE SEQUENCE [LARGE SCALE GENOMIC DNA]</scope>
    <source>
        <strain evidence="1 2">NIES-144</strain>
    </source>
</reference>
<evidence type="ECO:0000313" key="1">
    <source>
        <dbReference type="EMBL" id="GFH32557.1"/>
    </source>
</evidence>
<comment type="caution">
    <text evidence="1">The sequence shown here is derived from an EMBL/GenBank/DDBJ whole genome shotgun (WGS) entry which is preliminary data.</text>
</comment>
<proteinExistence type="predicted"/>